<dbReference type="AlphaFoldDB" id="A0ABC8VXP4"/>
<dbReference type="SUPFAM" id="SSF81383">
    <property type="entry name" value="F-box domain"/>
    <property type="match status" value="1"/>
</dbReference>
<dbReference type="PANTHER" id="PTHR35546:SF38">
    <property type="entry name" value="F-BOX DOMAIN-CONTAINING PROTEIN"/>
    <property type="match status" value="1"/>
</dbReference>
<protein>
    <recommendedName>
        <fullName evidence="1">F-box domain-containing protein</fullName>
    </recommendedName>
</protein>
<name>A0ABC8VXP4_9POAL</name>
<dbReference type="SUPFAM" id="SSF75011">
    <property type="entry name" value="3-carboxy-cis,cis-mucoante lactonizing enzyme"/>
    <property type="match status" value="1"/>
</dbReference>
<dbReference type="InterPro" id="IPR055290">
    <property type="entry name" value="At3g26010-like"/>
</dbReference>
<organism evidence="2 3">
    <name type="scientific">Urochloa decumbens</name>
    <dbReference type="NCBI Taxonomy" id="240449"/>
    <lineage>
        <taxon>Eukaryota</taxon>
        <taxon>Viridiplantae</taxon>
        <taxon>Streptophyta</taxon>
        <taxon>Embryophyta</taxon>
        <taxon>Tracheophyta</taxon>
        <taxon>Spermatophyta</taxon>
        <taxon>Magnoliopsida</taxon>
        <taxon>Liliopsida</taxon>
        <taxon>Poales</taxon>
        <taxon>Poaceae</taxon>
        <taxon>PACMAD clade</taxon>
        <taxon>Panicoideae</taxon>
        <taxon>Panicodae</taxon>
        <taxon>Paniceae</taxon>
        <taxon>Melinidinae</taxon>
        <taxon>Urochloa</taxon>
    </lineage>
</organism>
<dbReference type="InterPro" id="IPR001810">
    <property type="entry name" value="F-box_dom"/>
</dbReference>
<dbReference type="CDD" id="cd22157">
    <property type="entry name" value="F-box_AtFBW1-like"/>
    <property type="match status" value="1"/>
</dbReference>
<proteinExistence type="predicted"/>
<dbReference type="Proteomes" id="UP001497457">
    <property type="component" value="Chromosome 11b"/>
</dbReference>
<dbReference type="EMBL" id="OZ075121">
    <property type="protein sequence ID" value="CAL4898286.1"/>
    <property type="molecule type" value="Genomic_DNA"/>
</dbReference>
<evidence type="ECO:0000313" key="2">
    <source>
        <dbReference type="EMBL" id="CAL4898286.1"/>
    </source>
</evidence>
<dbReference type="PANTHER" id="PTHR35546">
    <property type="entry name" value="F-BOX PROTEIN INTERACTION DOMAIN PROTEIN-RELATED"/>
    <property type="match status" value="1"/>
</dbReference>
<dbReference type="SMART" id="SM00256">
    <property type="entry name" value="FBOX"/>
    <property type="match status" value="1"/>
</dbReference>
<accession>A0ABC8VXP4</accession>
<reference evidence="2" key="1">
    <citation type="submission" date="2024-10" db="EMBL/GenBank/DDBJ databases">
        <authorList>
            <person name="Ryan C."/>
        </authorList>
    </citation>
    <scope>NUCLEOTIDE SEQUENCE [LARGE SCALE GENOMIC DNA]</scope>
</reference>
<evidence type="ECO:0000313" key="3">
    <source>
        <dbReference type="Proteomes" id="UP001497457"/>
    </source>
</evidence>
<dbReference type="NCBIfam" id="TIGR01640">
    <property type="entry name" value="F_box_assoc_1"/>
    <property type="match status" value="1"/>
</dbReference>
<sequence length="369" mass="42225">MVKGRRSKRQRCLAASLTDDLIVEILSRLPARSVCRFKCVSMAWRDLISAHHRKLPQTLAGFFTMHDGEGLLDPVPYFTNVSGRDCPSVFSSFDFLPPNHDYLQDCCNGLLLCSYWPNPDEIHSYVCNPATRKWVELPDSNLGGKSRGFRLGFDPTVSPHFYVFEFFKDYDHFPPLVAGVQVYSSETGQRVREQTEWDKDTGTGPVSTTVFLNGCLHYLTYDPAIAVVDTQGKARRSIPVPDNKDDGFIQLSQGHLHYANFEADNEDQVVRLVVYALEDYTKQQWTLKHSAEAEYVPGRRSSNLARDFEWVAIHPDCNMIFYTVGWDKTLMSYDMDRRRVQVICTLGQDTREVYLPYVPLLSELQALHT</sequence>
<evidence type="ECO:0000259" key="1">
    <source>
        <dbReference type="SMART" id="SM00256"/>
    </source>
</evidence>
<keyword evidence="3" id="KW-1185">Reference proteome</keyword>
<feature type="domain" description="F-box" evidence="1">
    <location>
        <begin position="17"/>
        <end position="57"/>
    </location>
</feature>
<dbReference type="InterPro" id="IPR017451">
    <property type="entry name" value="F-box-assoc_interact_dom"/>
</dbReference>
<dbReference type="InterPro" id="IPR036047">
    <property type="entry name" value="F-box-like_dom_sf"/>
</dbReference>
<dbReference type="Pfam" id="PF00646">
    <property type="entry name" value="F-box"/>
    <property type="match status" value="1"/>
</dbReference>
<dbReference type="Pfam" id="PF24750">
    <property type="entry name" value="b-prop_At3g26010-like"/>
    <property type="match status" value="1"/>
</dbReference>
<dbReference type="InterPro" id="IPR056592">
    <property type="entry name" value="Beta-prop_At3g26010-like"/>
</dbReference>
<gene>
    <name evidence="2" type="ORF">URODEC1_LOCUS7674</name>
</gene>
<dbReference type="Gene3D" id="1.20.1280.50">
    <property type="match status" value="1"/>
</dbReference>